<gene>
    <name evidence="8" type="primary">htpG</name>
    <name evidence="12" type="ORF">HNQ61_003934</name>
</gene>
<dbReference type="GO" id="GO:0005737">
    <property type="term" value="C:cytoplasm"/>
    <property type="evidence" value="ECO:0007669"/>
    <property type="project" value="UniProtKB-SubCell"/>
</dbReference>
<reference evidence="12 13" key="1">
    <citation type="submission" date="2020-08" db="EMBL/GenBank/DDBJ databases">
        <title>Genomic Encyclopedia of Type Strains, Phase IV (KMG-IV): sequencing the most valuable type-strain genomes for metagenomic binning, comparative biology and taxonomic classification.</title>
        <authorList>
            <person name="Goeker M."/>
        </authorList>
    </citation>
    <scope>NUCLEOTIDE SEQUENCE [LARGE SCALE GENOMIC DNA]</scope>
    <source>
        <strain evidence="12 13">DSM 29007</strain>
    </source>
</reference>
<evidence type="ECO:0000256" key="1">
    <source>
        <dbReference type="ARBA" id="ARBA00004496"/>
    </source>
</evidence>
<dbReference type="SUPFAM" id="SSF110942">
    <property type="entry name" value="HSP90 C-terminal domain"/>
    <property type="match status" value="1"/>
</dbReference>
<dbReference type="CDD" id="cd16927">
    <property type="entry name" value="HATPase_Hsp90-like"/>
    <property type="match status" value="1"/>
</dbReference>
<feature type="region of interest" description="A; substrate-binding" evidence="8">
    <location>
        <begin position="1"/>
        <end position="340"/>
    </location>
</feature>
<dbReference type="PIRSF" id="PIRSF002583">
    <property type="entry name" value="Hsp90"/>
    <property type="match status" value="1"/>
</dbReference>
<feature type="binding site" evidence="9">
    <location>
        <position position="39"/>
    </location>
    <ligand>
        <name>ATP</name>
        <dbReference type="ChEBI" id="CHEBI:30616"/>
    </ligand>
</feature>
<feature type="domain" description="Histidine kinase/HSP90-like ATPase" evidence="11">
    <location>
        <begin position="28"/>
        <end position="183"/>
    </location>
</feature>
<dbReference type="PRINTS" id="PR00775">
    <property type="entry name" value="HEATSHOCK90"/>
</dbReference>
<comment type="function">
    <text evidence="8">Molecular chaperone. Has ATPase activity.</text>
</comment>
<feature type="binding site" evidence="9">
    <location>
        <begin position="123"/>
        <end position="128"/>
    </location>
    <ligand>
        <name>ATP</name>
        <dbReference type="ChEBI" id="CHEBI:30616"/>
    </ligand>
</feature>
<dbReference type="GO" id="GO:0005524">
    <property type="term" value="F:ATP binding"/>
    <property type="evidence" value="ECO:0007669"/>
    <property type="project" value="UniProtKB-UniRule"/>
</dbReference>
<dbReference type="Gene3D" id="3.40.50.11260">
    <property type="match status" value="1"/>
</dbReference>
<evidence type="ECO:0000256" key="5">
    <source>
        <dbReference type="ARBA" id="ARBA00022840"/>
    </source>
</evidence>
<feature type="region of interest" description="Disordered" evidence="10">
    <location>
        <begin position="628"/>
        <end position="671"/>
    </location>
</feature>
<comment type="subunit">
    <text evidence="8">Homodimer.</text>
</comment>
<dbReference type="InterPro" id="IPR019805">
    <property type="entry name" value="Heat_shock_protein_90_CS"/>
</dbReference>
<accession>A0A841H2T4</accession>
<name>A0A841H2T4_9BACT</name>
<dbReference type="InterPro" id="IPR020568">
    <property type="entry name" value="Ribosomal_Su5_D2-typ_SF"/>
</dbReference>
<comment type="similarity">
    <text evidence="2 8">Belongs to the heat shock protein 90 family.</text>
</comment>
<dbReference type="Pfam" id="PF00183">
    <property type="entry name" value="HSP90"/>
    <property type="match status" value="1"/>
</dbReference>
<feature type="binding site" evidence="9">
    <location>
        <position position="81"/>
    </location>
    <ligand>
        <name>ATP</name>
        <dbReference type="ChEBI" id="CHEBI:30616"/>
    </ligand>
</feature>
<comment type="caution">
    <text evidence="12">The sequence shown here is derived from an EMBL/GenBank/DDBJ whole genome shotgun (WGS) entry which is preliminary data.</text>
</comment>
<evidence type="ECO:0000256" key="9">
    <source>
        <dbReference type="PIRSR" id="PIRSR002583-1"/>
    </source>
</evidence>
<dbReference type="HAMAP" id="MF_00505">
    <property type="entry name" value="HSP90"/>
    <property type="match status" value="1"/>
</dbReference>
<comment type="caution">
    <text evidence="8">Lacks conserved residue(s) required for the propagation of feature annotation.</text>
</comment>
<dbReference type="EMBL" id="JACHIA010000014">
    <property type="protein sequence ID" value="MBB6072272.1"/>
    <property type="molecule type" value="Genomic_DNA"/>
</dbReference>
<proteinExistence type="inferred from homology"/>
<comment type="subcellular location">
    <subcellularLocation>
        <location evidence="1 8">Cytoplasm</location>
    </subcellularLocation>
</comment>
<dbReference type="RefSeq" id="WP_170036410.1">
    <property type="nucleotide sequence ID" value="NZ_JABDTL010000002.1"/>
</dbReference>
<keyword evidence="13" id="KW-1185">Reference proteome</keyword>
<evidence type="ECO:0000313" key="13">
    <source>
        <dbReference type="Proteomes" id="UP000582837"/>
    </source>
</evidence>
<feature type="binding site" evidence="9">
    <location>
        <position position="86"/>
    </location>
    <ligand>
        <name>ATP</name>
        <dbReference type="ChEBI" id="CHEBI:30616"/>
    </ligand>
</feature>
<dbReference type="Gene3D" id="3.30.565.10">
    <property type="entry name" value="Histidine kinase-like ATPase, C-terminal domain"/>
    <property type="match status" value="1"/>
</dbReference>
<keyword evidence="3 8" id="KW-0963">Cytoplasm</keyword>
<evidence type="ECO:0000256" key="2">
    <source>
        <dbReference type="ARBA" id="ARBA00008239"/>
    </source>
</evidence>
<evidence type="ECO:0000256" key="7">
    <source>
        <dbReference type="ARBA" id="ARBA00023186"/>
    </source>
</evidence>
<dbReference type="GO" id="GO:0051082">
    <property type="term" value="F:unfolded protein binding"/>
    <property type="evidence" value="ECO:0007669"/>
    <property type="project" value="UniProtKB-UniRule"/>
</dbReference>
<evidence type="ECO:0000256" key="10">
    <source>
        <dbReference type="SAM" id="MobiDB-lite"/>
    </source>
</evidence>
<feature type="binding site" evidence="9">
    <location>
        <position position="173"/>
    </location>
    <ligand>
        <name>ATP</name>
        <dbReference type="ChEBI" id="CHEBI:30616"/>
    </ligand>
</feature>
<dbReference type="Gene3D" id="3.30.230.80">
    <property type="match status" value="1"/>
</dbReference>
<keyword evidence="6 8" id="KW-0346">Stress response</keyword>
<feature type="compositionally biased region" description="Low complexity" evidence="10">
    <location>
        <begin position="658"/>
        <end position="671"/>
    </location>
</feature>
<feature type="binding site" evidence="9">
    <location>
        <position position="35"/>
    </location>
    <ligand>
        <name>ATP</name>
        <dbReference type="ChEBI" id="CHEBI:30616"/>
    </ligand>
</feature>
<feature type="region of interest" description="C" evidence="8">
    <location>
        <begin position="553"/>
        <end position="671"/>
    </location>
</feature>
<evidence type="ECO:0000259" key="11">
    <source>
        <dbReference type="SMART" id="SM00387"/>
    </source>
</evidence>
<evidence type="ECO:0000256" key="6">
    <source>
        <dbReference type="ARBA" id="ARBA00023016"/>
    </source>
</evidence>
<feature type="binding site" evidence="9">
    <location>
        <position position="94"/>
    </location>
    <ligand>
        <name>ATP</name>
        <dbReference type="ChEBI" id="CHEBI:30616"/>
    </ligand>
</feature>
<dbReference type="InterPro" id="IPR020575">
    <property type="entry name" value="Hsp90_N"/>
</dbReference>
<keyword evidence="5 8" id="KW-0067">ATP-binding</keyword>
<dbReference type="GO" id="GO:0140662">
    <property type="term" value="F:ATP-dependent protein folding chaperone"/>
    <property type="evidence" value="ECO:0007669"/>
    <property type="project" value="InterPro"/>
</dbReference>
<dbReference type="Proteomes" id="UP000582837">
    <property type="component" value="Unassembled WGS sequence"/>
</dbReference>
<feature type="binding site" evidence="9">
    <location>
        <begin position="101"/>
        <end position="102"/>
    </location>
    <ligand>
        <name>ATP</name>
        <dbReference type="ChEBI" id="CHEBI:30616"/>
    </ligand>
</feature>
<dbReference type="SUPFAM" id="SSF54211">
    <property type="entry name" value="Ribosomal protein S5 domain 2-like"/>
    <property type="match status" value="1"/>
</dbReference>
<dbReference type="SMART" id="SM00387">
    <property type="entry name" value="HATPase_c"/>
    <property type="match status" value="1"/>
</dbReference>
<dbReference type="PANTHER" id="PTHR11528">
    <property type="entry name" value="HEAT SHOCK PROTEIN 90 FAMILY MEMBER"/>
    <property type="match status" value="1"/>
</dbReference>
<dbReference type="InterPro" id="IPR037196">
    <property type="entry name" value="HSP90_C"/>
</dbReference>
<feature type="compositionally biased region" description="Low complexity" evidence="10">
    <location>
        <begin position="631"/>
        <end position="648"/>
    </location>
</feature>
<dbReference type="SUPFAM" id="SSF55874">
    <property type="entry name" value="ATPase domain of HSP90 chaperone/DNA topoisomerase II/histidine kinase"/>
    <property type="match status" value="1"/>
</dbReference>
<dbReference type="FunFam" id="3.30.565.10:FF:000009">
    <property type="entry name" value="Molecular chaperone HtpG"/>
    <property type="match status" value="1"/>
</dbReference>
<sequence>MAEQAQQFTFQAEVQRLLDLVIHSLYTDKEIFLRELVSNASDAIDRLRFEALTRSDLLPEGHEPRIRLIPDAEARTLTIEDDGIGMTRDEVVQNIGTIARSGTREALAQLKDKGDGAAQLIGQFGVGFYSSFMVADRVELVTRKAGTDEAVRWTSAGDGSFAVSDAERDRPGTSITLHLKPVDSENGIEDYTDRWVLGRIVKQHADFITYPIVLPGEKTEELADPAPEKPLNSMKPIWARPPSEVTAEEYADFYKQISHDWSEPLETIHTRVEGLVEYQAVLFIPSRGANDLYYAGFKPNLRLYVKRMLVRENSEELLPRWMRWVRGAVDSPDLPLNVSREMLQSDRHVRQIRRALTKKVIDTLKKLQENDRAKYEAFWRELGRAVKEGVDSDFENRDALLGLLLFGSSREAEALTSLAEYVGRMPEGQSDIWYLTGASREQIENSPALETFRDRGWEVLYLTDPVDELVVQSVTEFEGKKLRSAGKGAVELEGAEKKESSDEQKKEFEPFLQVLQTRLTTWVKEVRLSGRLTKSPAVLVVAEHDYSPQLERLMSMGRDGIRQRRILELNASHPLVQGLRRRFDANADDGVVGDYAELLLGWSLLAEGSEPHDPVRFTQLVAGLMETGLDSAPSSPSAASSTETESAPVADSDGSVPASEAGESEAATATA</sequence>
<dbReference type="InterPro" id="IPR003594">
    <property type="entry name" value="HATPase_dom"/>
</dbReference>
<dbReference type="NCBIfam" id="NF003555">
    <property type="entry name" value="PRK05218.1"/>
    <property type="match status" value="1"/>
</dbReference>
<keyword evidence="4 8" id="KW-0547">Nucleotide-binding</keyword>
<evidence type="ECO:0000256" key="3">
    <source>
        <dbReference type="ARBA" id="ARBA00022490"/>
    </source>
</evidence>
<evidence type="ECO:0000256" key="4">
    <source>
        <dbReference type="ARBA" id="ARBA00022741"/>
    </source>
</evidence>
<dbReference type="InterPro" id="IPR036890">
    <property type="entry name" value="HATPase_C_sf"/>
</dbReference>
<keyword evidence="7 8" id="KW-0143">Chaperone</keyword>
<dbReference type="Pfam" id="PF13589">
    <property type="entry name" value="HATPase_c_3"/>
    <property type="match status" value="1"/>
</dbReference>
<organism evidence="12 13">
    <name type="scientific">Longimicrobium terrae</name>
    <dbReference type="NCBI Taxonomy" id="1639882"/>
    <lineage>
        <taxon>Bacteria</taxon>
        <taxon>Pseudomonadati</taxon>
        <taxon>Gemmatimonadota</taxon>
        <taxon>Longimicrobiia</taxon>
        <taxon>Longimicrobiales</taxon>
        <taxon>Longimicrobiaceae</taxon>
        <taxon>Longimicrobium</taxon>
    </lineage>
</organism>
<dbReference type="PROSITE" id="PS00298">
    <property type="entry name" value="HSP90"/>
    <property type="match status" value="1"/>
</dbReference>
<dbReference type="Gene3D" id="1.20.120.790">
    <property type="entry name" value="Heat shock protein 90, C-terminal domain"/>
    <property type="match status" value="1"/>
</dbReference>
<evidence type="ECO:0000313" key="12">
    <source>
        <dbReference type="EMBL" id="MBB6072272.1"/>
    </source>
</evidence>
<protein>
    <recommendedName>
        <fullName evidence="8">Chaperone protein HtpG</fullName>
    </recommendedName>
    <alternativeName>
        <fullName evidence="8">Heat shock protein HtpG</fullName>
    </alternativeName>
    <alternativeName>
        <fullName evidence="8">High temperature protein G</fullName>
    </alternativeName>
</protein>
<evidence type="ECO:0000256" key="8">
    <source>
        <dbReference type="HAMAP-Rule" id="MF_00505"/>
    </source>
</evidence>
<feature type="binding site" evidence="9">
    <location>
        <position position="340"/>
    </location>
    <ligand>
        <name>ATP</name>
        <dbReference type="ChEBI" id="CHEBI:30616"/>
    </ligand>
</feature>
<dbReference type="InterPro" id="IPR001404">
    <property type="entry name" value="Hsp90_fam"/>
</dbReference>
<dbReference type="AlphaFoldDB" id="A0A841H2T4"/>
<dbReference type="GO" id="GO:0016887">
    <property type="term" value="F:ATP hydrolysis activity"/>
    <property type="evidence" value="ECO:0007669"/>
    <property type="project" value="InterPro"/>
</dbReference>